<dbReference type="EMBL" id="JAAIUW010000013">
    <property type="protein sequence ID" value="KAF7804105.1"/>
    <property type="molecule type" value="Genomic_DNA"/>
</dbReference>
<feature type="compositionally biased region" description="Basic and acidic residues" evidence="1">
    <location>
        <begin position="142"/>
        <end position="155"/>
    </location>
</feature>
<dbReference type="AlphaFoldDB" id="A0A834SKG7"/>
<dbReference type="InterPro" id="IPR021827">
    <property type="entry name" value="Nup186/Nup192/Nup205"/>
</dbReference>
<feature type="compositionally biased region" description="Acidic residues" evidence="1">
    <location>
        <begin position="254"/>
        <end position="269"/>
    </location>
</feature>
<sequence length="795" mass="88320">MKETDKRKPSRNSQAKSSRRTERRENKLHQDNSSKTENVKEIESRTRPTANNFVSDSNTPSEPPSETYENMVIHYVDDVNRSEEAPINMKVNEMVAKENKNQVLDDHSSDVEKEHKEGNEDVSDSDTVKDSVSSQGDSLIVEDEKVEKASKDPKSKVKVISPEGNRRSRERTNGRTSKLQTKVSNNNQKKPLNTNKGPSRVTNKNNSLNNSKTVKVPVKPSSESSDGVDEKPAQEIKELDVLDGASNGAQSVASEDESDEKVEAEENGEHEEVAALESKIEEMESRIEKLEEELREVAALEIALYSVVPEHGSSAHKVHTPARRLSRLYIHASKYWTQDKRATIARNTVSGLVLVAKSCGNDVSRLSFWLSNTIVLREIISQAFGNSCQSNPLRILAESNGKHTASKWKSSSNGKQVNGLLQLAEDWQETATFTSALEKVESWVFSRIVESVWWQALTPYMQPQVKNLSANKSFGRLLGPALGDERQGSFSISLWRNAFQDAFQRLCPVRAGGHECGCLPVLARMVMEQCIARLDVAMFNAILRESAHEIPTDPVSDPIVDSKVLPIPAGDLSFGSGAQLKNSVGNWSRWLTDMFGMDAEDQEKCEDRRGGEVEPKSFALLNDLSDLLMLPKDMLMDRHVRQEVCPSITLPLVKRILCNFTPDEFCPDPVPGAVLEALNAESIVERRLSGDSMRSFPYGAAPVLYVPPSSADVAEKVGDAGGKSQLARNASVVQRRGYTSDEELEELESPLTSIIDKMPLSPTVDGEEEANLKEQSTTHNGTYARYQLLRQVWSL</sequence>
<dbReference type="PANTHER" id="PTHR31344:SF11">
    <property type="entry name" value="NUCLEOLAR PROTEIN GAR2-LIKE PROTEIN"/>
    <property type="match status" value="1"/>
</dbReference>
<proteinExistence type="predicted"/>
<feature type="compositionally biased region" description="Basic and acidic residues" evidence="1">
    <location>
        <begin position="164"/>
        <end position="173"/>
    </location>
</feature>
<name>A0A834SKG7_9FABA</name>
<dbReference type="PANTHER" id="PTHR31344">
    <property type="entry name" value="NUCLEAR PORE COMPLEX PROTEIN NUP205"/>
    <property type="match status" value="1"/>
</dbReference>
<feature type="compositionally biased region" description="Basic and acidic residues" evidence="1">
    <location>
        <begin position="228"/>
        <end position="240"/>
    </location>
</feature>
<evidence type="ECO:0000256" key="1">
    <source>
        <dbReference type="SAM" id="MobiDB-lite"/>
    </source>
</evidence>
<protein>
    <recommendedName>
        <fullName evidence="4">Dilute domain-containing protein</fullName>
    </recommendedName>
</protein>
<feature type="compositionally biased region" description="Basic and acidic residues" evidence="1">
    <location>
        <begin position="19"/>
        <end position="46"/>
    </location>
</feature>
<feature type="compositionally biased region" description="Basic and acidic residues" evidence="1">
    <location>
        <begin position="95"/>
        <end position="119"/>
    </location>
</feature>
<feature type="compositionally biased region" description="Low complexity" evidence="1">
    <location>
        <begin position="201"/>
        <end position="225"/>
    </location>
</feature>
<accession>A0A834SKG7</accession>
<organism evidence="2 3">
    <name type="scientific">Senna tora</name>
    <dbReference type="NCBI Taxonomy" id="362788"/>
    <lineage>
        <taxon>Eukaryota</taxon>
        <taxon>Viridiplantae</taxon>
        <taxon>Streptophyta</taxon>
        <taxon>Embryophyta</taxon>
        <taxon>Tracheophyta</taxon>
        <taxon>Spermatophyta</taxon>
        <taxon>Magnoliopsida</taxon>
        <taxon>eudicotyledons</taxon>
        <taxon>Gunneridae</taxon>
        <taxon>Pentapetalae</taxon>
        <taxon>rosids</taxon>
        <taxon>fabids</taxon>
        <taxon>Fabales</taxon>
        <taxon>Fabaceae</taxon>
        <taxon>Caesalpinioideae</taxon>
        <taxon>Cassia clade</taxon>
        <taxon>Senna</taxon>
    </lineage>
</organism>
<feature type="region of interest" description="Disordered" evidence="1">
    <location>
        <begin position="84"/>
        <end position="272"/>
    </location>
</feature>
<gene>
    <name evidence="2" type="ORF">G2W53_043216</name>
</gene>
<feature type="region of interest" description="Disordered" evidence="1">
    <location>
        <begin position="1"/>
        <end position="69"/>
    </location>
</feature>
<evidence type="ECO:0000313" key="3">
    <source>
        <dbReference type="Proteomes" id="UP000634136"/>
    </source>
</evidence>
<evidence type="ECO:0000313" key="2">
    <source>
        <dbReference type="EMBL" id="KAF7804105.1"/>
    </source>
</evidence>
<dbReference type="OrthoDB" id="20172at2759"/>
<keyword evidence="3" id="KW-1185">Reference proteome</keyword>
<evidence type="ECO:0008006" key="4">
    <source>
        <dbReference type="Google" id="ProtNLM"/>
    </source>
</evidence>
<feature type="compositionally biased region" description="Polar residues" evidence="1">
    <location>
        <begin position="47"/>
        <end position="60"/>
    </location>
</feature>
<dbReference type="Proteomes" id="UP000634136">
    <property type="component" value="Unassembled WGS sequence"/>
</dbReference>
<feature type="compositionally biased region" description="Polar residues" evidence="1">
    <location>
        <begin position="174"/>
        <end position="197"/>
    </location>
</feature>
<dbReference type="GO" id="GO:0005643">
    <property type="term" value="C:nuclear pore"/>
    <property type="evidence" value="ECO:0007669"/>
    <property type="project" value="InterPro"/>
</dbReference>
<reference evidence="2" key="1">
    <citation type="submission" date="2020-09" db="EMBL/GenBank/DDBJ databases">
        <title>Genome-Enabled Discovery of Anthraquinone Biosynthesis in Senna tora.</title>
        <authorList>
            <person name="Kang S.-H."/>
            <person name="Pandey R.P."/>
            <person name="Lee C.-M."/>
            <person name="Sim J.-S."/>
            <person name="Jeong J.-T."/>
            <person name="Choi B.-S."/>
            <person name="Jung M."/>
            <person name="Ginzburg D."/>
            <person name="Zhao K."/>
            <person name="Won S.Y."/>
            <person name="Oh T.-J."/>
            <person name="Yu Y."/>
            <person name="Kim N.-H."/>
            <person name="Lee O.R."/>
            <person name="Lee T.-H."/>
            <person name="Bashyal P."/>
            <person name="Kim T.-S."/>
            <person name="Lee W.-H."/>
            <person name="Kawkins C."/>
            <person name="Kim C.-K."/>
            <person name="Kim J.S."/>
            <person name="Ahn B.O."/>
            <person name="Rhee S.Y."/>
            <person name="Sohng J.K."/>
        </authorList>
    </citation>
    <scope>NUCLEOTIDE SEQUENCE</scope>
    <source>
        <tissue evidence="2">Leaf</tissue>
    </source>
</reference>
<comment type="caution">
    <text evidence="2">The sequence shown here is derived from an EMBL/GenBank/DDBJ whole genome shotgun (WGS) entry which is preliminary data.</text>
</comment>